<reference evidence="1 2" key="1">
    <citation type="submission" date="2024-05" db="EMBL/GenBank/DDBJ databases">
        <authorList>
            <person name="Wallberg A."/>
        </authorList>
    </citation>
    <scope>NUCLEOTIDE SEQUENCE [LARGE SCALE GENOMIC DNA]</scope>
</reference>
<dbReference type="Proteomes" id="UP001497623">
    <property type="component" value="Unassembled WGS sequence"/>
</dbReference>
<accession>A0AAV2PKS7</accession>
<gene>
    <name evidence="1" type="ORF">MNOR_LOCUS1760</name>
</gene>
<comment type="caution">
    <text evidence="1">The sequence shown here is derived from an EMBL/GenBank/DDBJ whole genome shotgun (WGS) entry which is preliminary data.</text>
</comment>
<dbReference type="SUPFAM" id="SSF46966">
    <property type="entry name" value="Spectrin repeat"/>
    <property type="match status" value="1"/>
</dbReference>
<evidence type="ECO:0000313" key="1">
    <source>
        <dbReference type="EMBL" id="CAL4061010.1"/>
    </source>
</evidence>
<feature type="non-terminal residue" evidence="1">
    <location>
        <position position="1"/>
    </location>
</feature>
<sequence length="110" mass="13116">AQLEELRRRTYRRKLFVEQGERVAQRYPNSGEEISWRVNYLNNKWDQLESSFTNAKGRCAEVEVELDLAHEEGILKRWLSDMEEQIQPITCRLPRGCSLLTLQDKYKDNQ</sequence>
<name>A0AAV2PKS7_MEGNR</name>
<organism evidence="1 2">
    <name type="scientific">Meganyctiphanes norvegica</name>
    <name type="common">Northern krill</name>
    <name type="synonym">Thysanopoda norvegica</name>
    <dbReference type="NCBI Taxonomy" id="48144"/>
    <lineage>
        <taxon>Eukaryota</taxon>
        <taxon>Metazoa</taxon>
        <taxon>Ecdysozoa</taxon>
        <taxon>Arthropoda</taxon>
        <taxon>Crustacea</taxon>
        <taxon>Multicrustacea</taxon>
        <taxon>Malacostraca</taxon>
        <taxon>Eumalacostraca</taxon>
        <taxon>Eucarida</taxon>
        <taxon>Euphausiacea</taxon>
        <taxon>Euphausiidae</taxon>
        <taxon>Meganyctiphanes</taxon>
    </lineage>
</organism>
<protein>
    <submittedName>
        <fullName evidence="1">Uncharacterized protein</fullName>
    </submittedName>
</protein>
<dbReference type="EMBL" id="CAXKWB010000493">
    <property type="protein sequence ID" value="CAL4061010.1"/>
    <property type="molecule type" value="Genomic_DNA"/>
</dbReference>
<dbReference type="AlphaFoldDB" id="A0AAV2PKS7"/>
<feature type="non-terminal residue" evidence="1">
    <location>
        <position position="110"/>
    </location>
</feature>
<keyword evidence="2" id="KW-1185">Reference proteome</keyword>
<proteinExistence type="predicted"/>
<evidence type="ECO:0000313" key="2">
    <source>
        <dbReference type="Proteomes" id="UP001497623"/>
    </source>
</evidence>